<accession>A0A484FVV2</accession>
<evidence type="ECO:0000256" key="1">
    <source>
        <dbReference type="SAM" id="MobiDB-lite"/>
    </source>
</evidence>
<evidence type="ECO:0000313" key="2">
    <source>
        <dbReference type="EMBL" id="TDZ22092.1"/>
    </source>
</evidence>
<reference evidence="3" key="1">
    <citation type="journal article" date="2013" name="New Phytol.">
        <title>Comparative genomic and transcriptomic analyses reveal the hemibiotrophic stage shift of Colletotrichum fungi.</title>
        <authorList>
            <person name="Gan P."/>
            <person name="Ikeda K."/>
            <person name="Irieda H."/>
            <person name="Narusaka M."/>
            <person name="O'Connell R.J."/>
            <person name="Narusaka Y."/>
            <person name="Takano Y."/>
            <person name="Kubo Y."/>
            <person name="Shirasu K."/>
        </authorList>
    </citation>
    <scope>NUCLEOTIDE SEQUENCE [LARGE SCALE GENOMIC DNA]</scope>
    <source>
        <strain evidence="3">104-T / ATCC 96160 / CBS 514.97 / LARS 414 / MAFF 240422</strain>
    </source>
</reference>
<dbReference type="AlphaFoldDB" id="A0A484FVV2"/>
<feature type="compositionally biased region" description="Polar residues" evidence="1">
    <location>
        <begin position="1"/>
        <end position="27"/>
    </location>
</feature>
<sequence length="66" mass="6980">MVNSPSAPTASDSRSTIDPISSALPSSDSRRLMFSGPHRDAMSAGADCPTGRRAIRMFVTQSGLRL</sequence>
<protein>
    <submittedName>
        <fullName evidence="2">Uncharacterized protein</fullName>
    </submittedName>
</protein>
<feature type="region of interest" description="Disordered" evidence="1">
    <location>
        <begin position="1"/>
        <end position="48"/>
    </location>
</feature>
<evidence type="ECO:0000313" key="3">
    <source>
        <dbReference type="Proteomes" id="UP000014480"/>
    </source>
</evidence>
<proteinExistence type="predicted"/>
<keyword evidence="3" id="KW-1185">Reference proteome</keyword>
<dbReference type="Proteomes" id="UP000014480">
    <property type="component" value="Unassembled WGS sequence"/>
</dbReference>
<organism evidence="2 3">
    <name type="scientific">Colletotrichum orbiculare (strain 104-T / ATCC 96160 / CBS 514.97 / LARS 414 / MAFF 240422)</name>
    <name type="common">Cucumber anthracnose fungus</name>
    <name type="synonym">Colletotrichum lagenarium</name>
    <dbReference type="NCBI Taxonomy" id="1213857"/>
    <lineage>
        <taxon>Eukaryota</taxon>
        <taxon>Fungi</taxon>
        <taxon>Dikarya</taxon>
        <taxon>Ascomycota</taxon>
        <taxon>Pezizomycotina</taxon>
        <taxon>Sordariomycetes</taxon>
        <taxon>Hypocreomycetidae</taxon>
        <taxon>Glomerellales</taxon>
        <taxon>Glomerellaceae</taxon>
        <taxon>Colletotrichum</taxon>
        <taxon>Colletotrichum orbiculare species complex</taxon>
    </lineage>
</organism>
<gene>
    <name evidence="2" type="ORF">Cob_v004816</name>
</gene>
<name>A0A484FVV2_COLOR</name>
<comment type="caution">
    <text evidence="2">The sequence shown here is derived from an EMBL/GenBank/DDBJ whole genome shotgun (WGS) entry which is preliminary data.</text>
</comment>
<dbReference type="EMBL" id="AMCV02000011">
    <property type="protein sequence ID" value="TDZ22092.1"/>
    <property type="molecule type" value="Genomic_DNA"/>
</dbReference>
<reference evidence="3" key="2">
    <citation type="journal article" date="2019" name="Mol. Plant Microbe Interact.">
        <title>Genome sequence resources for four phytopathogenic fungi from the Colletotrichum orbiculare species complex.</title>
        <authorList>
            <person name="Gan P."/>
            <person name="Tsushima A."/>
            <person name="Narusaka M."/>
            <person name="Narusaka Y."/>
            <person name="Takano Y."/>
            <person name="Kubo Y."/>
            <person name="Shirasu K."/>
        </authorList>
    </citation>
    <scope>GENOME REANNOTATION</scope>
    <source>
        <strain evidence="3">104-T / ATCC 96160 / CBS 514.97 / LARS 414 / MAFF 240422</strain>
    </source>
</reference>